<name>A0A2T2WPK9_9FIRM</name>
<evidence type="ECO:0000313" key="3">
    <source>
        <dbReference type="Proteomes" id="UP000241848"/>
    </source>
</evidence>
<dbReference type="InterPro" id="IPR005531">
    <property type="entry name" value="Asp23"/>
</dbReference>
<dbReference type="PANTHER" id="PTHR34297">
    <property type="entry name" value="HYPOTHETICAL CYTOSOLIC PROTEIN-RELATED"/>
    <property type="match status" value="1"/>
</dbReference>
<comment type="caution">
    <text evidence="2">The sequence shown here is derived from an EMBL/GenBank/DDBJ whole genome shotgun (WGS) entry which is preliminary data.</text>
</comment>
<proteinExistence type="inferred from homology"/>
<dbReference type="Proteomes" id="UP000241848">
    <property type="component" value="Unassembled WGS sequence"/>
</dbReference>
<dbReference type="AlphaFoldDB" id="A0A2T2WPK9"/>
<dbReference type="Pfam" id="PF03780">
    <property type="entry name" value="Asp23"/>
    <property type="match status" value="1"/>
</dbReference>
<dbReference type="EMBL" id="PXYV01000001">
    <property type="protein sequence ID" value="PSR24154.1"/>
    <property type="molecule type" value="Genomic_DNA"/>
</dbReference>
<accession>A0A2T2WPK9</accession>
<evidence type="ECO:0000256" key="1">
    <source>
        <dbReference type="ARBA" id="ARBA00005721"/>
    </source>
</evidence>
<evidence type="ECO:0000313" key="2">
    <source>
        <dbReference type="EMBL" id="PSR24154.1"/>
    </source>
</evidence>
<gene>
    <name evidence="2" type="ORF">C7B45_00650</name>
</gene>
<reference evidence="2 3" key="1">
    <citation type="journal article" date="2014" name="BMC Genomics">
        <title>Comparison of environmental and isolate Sulfobacillus genomes reveals diverse carbon, sulfur, nitrogen, and hydrogen metabolisms.</title>
        <authorList>
            <person name="Justice N.B."/>
            <person name="Norman A."/>
            <person name="Brown C.T."/>
            <person name="Singh A."/>
            <person name="Thomas B.C."/>
            <person name="Banfield J.F."/>
        </authorList>
    </citation>
    <scope>NUCLEOTIDE SEQUENCE [LARGE SCALE GENOMIC DNA]</scope>
    <source>
        <strain evidence="2">AMDSBA3</strain>
    </source>
</reference>
<organism evidence="2 3">
    <name type="scientific">Sulfobacillus acidophilus</name>
    <dbReference type="NCBI Taxonomy" id="53633"/>
    <lineage>
        <taxon>Bacteria</taxon>
        <taxon>Bacillati</taxon>
        <taxon>Bacillota</taxon>
        <taxon>Clostridia</taxon>
        <taxon>Eubacteriales</taxon>
        <taxon>Clostridiales Family XVII. Incertae Sedis</taxon>
        <taxon>Sulfobacillus</taxon>
    </lineage>
</organism>
<comment type="similarity">
    <text evidence="1">Belongs to the asp23 family.</text>
</comment>
<sequence>MASRRPLVCINNSCKIQNFWRAISTLISWRSDLRAPKGGLRPVERPERGFVPAVPTIQITHDAIAELVMYAASQADGVAEVGGNLGAGLNHLLGRATTWRGVRIDVDGREVDVSLHLIVRYGVRIPEVAQCVQEQVKEQVERATGLKVKSVDIHIQGLSFGEALQ</sequence>
<protein>
    <submittedName>
        <fullName evidence="2">Asp23/Gls24 family envelope stress response protein</fullName>
    </submittedName>
</protein>